<dbReference type="OrthoDB" id="759162at2"/>
<keyword evidence="2" id="KW-1185">Reference proteome</keyword>
<proteinExistence type="predicted"/>
<dbReference type="EMBL" id="MPPL01000001">
    <property type="protein sequence ID" value="OKS85355.1"/>
    <property type="molecule type" value="Genomic_DNA"/>
</dbReference>
<protein>
    <submittedName>
        <fullName evidence="1">Uncharacterized protein</fullName>
    </submittedName>
</protein>
<sequence length="157" mass="18303">MIYPISYKEIDPNIEFYSEVITLHHEAEQYLDSFIWCKAIKKSYLYTNIGKVFCIFLFEIENISSPKDCFLWVVVGDIPTIYLDTFGPKTTVEVLEDYVNLSQDWINHIKNGQSVNDCYPFNAKPTVELAELLEKKISFMRATLINNIEEIVFKIPS</sequence>
<evidence type="ECO:0000313" key="2">
    <source>
        <dbReference type="Proteomes" id="UP000186720"/>
    </source>
</evidence>
<dbReference type="AlphaFoldDB" id="A0A1Q5ZUB6"/>
<accession>A0A1Q5ZUB6</accession>
<organism evidence="1 2">
    <name type="scientific">Mucilaginibacter polytrichastri</name>
    <dbReference type="NCBI Taxonomy" id="1302689"/>
    <lineage>
        <taxon>Bacteria</taxon>
        <taxon>Pseudomonadati</taxon>
        <taxon>Bacteroidota</taxon>
        <taxon>Sphingobacteriia</taxon>
        <taxon>Sphingobacteriales</taxon>
        <taxon>Sphingobacteriaceae</taxon>
        <taxon>Mucilaginibacter</taxon>
    </lineage>
</organism>
<dbReference type="STRING" id="1302689.RG47T_0800"/>
<dbReference type="Proteomes" id="UP000186720">
    <property type="component" value="Unassembled WGS sequence"/>
</dbReference>
<gene>
    <name evidence="1" type="ORF">RG47T_0800</name>
</gene>
<name>A0A1Q5ZUB6_9SPHI</name>
<dbReference type="RefSeq" id="WP_074488210.1">
    <property type="nucleotide sequence ID" value="NZ_FPAM01000001.1"/>
</dbReference>
<reference evidence="1 2" key="1">
    <citation type="submission" date="2016-11" db="EMBL/GenBank/DDBJ databases">
        <title>Whole Genome Sequencing of Mucilaginibacter polytrichastri RG4-7(T) isolated from the moss sample.</title>
        <authorList>
            <person name="Li Y."/>
        </authorList>
    </citation>
    <scope>NUCLEOTIDE SEQUENCE [LARGE SCALE GENOMIC DNA]</scope>
    <source>
        <strain evidence="1 2">RG4-7</strain>
    </source>
</reference>
<comment type="caution">
    <text evidence="1">The sequence shown here is derived from an EMBL/GenBank/DDBJ whole genome shotgun (WGS) entry which is preliminary data.</text>
</comment>
<evidence type="ECO:0000313" key="1">
    <source>
        <dbReference type="EMBL" id="OKS85355.1"/>
    </source>
</evidence>